<evidence type="ECO:0000313" key="4">
    <source>
        <dbReference type="Proteomes" id="UP001596390"/>
    </source>
</evidence>
<dbReference type="Pfam" id="PF18545">
    <property type="entry name" value="HalOD1"/>
    <property type="match status" value="1"/>
</dbReference>
<dbReference type="InterPro" id="IPR040624">
    <property type="entry name" value="HalOD1"/>
</dbReference>
<dbReference type="Proteomes" id="UP001596390">
    <property type="component" value="Unassembled WGS sequence"/>
</dbReference>
<keyword evidence="4" id="KW-1185">Reference proteome</keyword>
<dbReference type="RefSeq" id="WP_267664408.1">
    <property type="nucleotide sequence ID" value="NZ_JAODIX010000035.1"/>
</dbReference>
<evidence type="ECO:0000256" key="1">
    <source>
        <dbReference type="SAM" id="MobiDB-lite"/>
    </source>
</evidence>
<comment type="caution">
    <text evidence="3">The sequence shown here is derived from an EMBL/GenBank/DDBJ whole genome shotgun (WGS) entry which is preliminary data.</text>
</comment>
<evidence type="ECO:0000313" key="3">
    <source>
        <dbReference type="EMBL" id="MFC7187232.1"/>
    </source>
</evidence>
<proteinExistence type="predicted"/>
<organism evidence="3 4">
    <name type="scientific">Halorubrum yunnanense</name>
    <dbReference type="NCBI Taxonomy" id="1526162"/>
    <lineage>
        <taxon>Archaea</taxon>
        <taxon>Methanobacteriati</taxon>
        <taxon>Methanobacteriota</taxon>
        <taxon>Stenosarchaea group</taxon>
        <taxon>Halobacteria</taxon>
        <taxon>Halobacteriales</taxon>
        <taxon>Haloferacaceae</taxon>
        <taxon>Halorubrum</taxon>
    </lineage>
</organism>
<dbReference type="EMBL" id="JBHSZZ010000035">
    <property type="protein sequence ID" value="MFC7187232.1"/>
    <property type="molecule type" value="Genomic_DNA"/>
</dbReference>
<sequence>MDSEIGSDESVSAAVVRAVSAVEGRNPGALPPLTRVLDPDALDLLFDPRADGEARTGGRLSFVYSRCRVTLDNGEFLTIRPLDDDPRASADRDPDRAEHR</sequence>
<evidence type="ECO:0000259" key="2">
    <source>
        <dbReference type="Pfam" id="PF18545"/>
    </source>
</evidence>
<name>A0ABD5YHL5_9EURY</name>
<feature type="compositionally biased region" description="Basic and acidic residues" evidence="1">
    <location>
        <begin position="81"/>
        <end position="100"/>
    </location>
</feature>
<feature type="domain" description="Halobacterial output" evidence="2">
    <location>
        <begin position="7"/>
        <end position="81"/>
    </location>
</feature>
<feature type="region of interest" description="Disordered" evidence="1">
    <location>
        <begin position="80"/>
        <end position="100"/>
    </location>
</feature>
<accession>A0ABD5YHL5</accession>
<reference evidence="3 4" key="1">
    <citation type="journal article" date="2019" name="Int. J. Syst. Evol. Microbiol.">
        <title>The Global Catalogue of Microorganisms (GCM) 10K type strain sequencing project: providing services to taxonomists for standard genome sequencing and annotation.</title>
        <authorList>
            <consortium name="The Broad Institute Genomics Platform"/>
            <consortium name="The Broad Institute Genome Sequencing Center for Infectious Disease"/>
            <person name="Wu L."/>
            <person name="Ma J."/>
        </authorList>
    </citation>
    <scope>NUCLEOTIDE SEQUENCE [LARGE SCALE GENOMIC DNA]</scope>
    <source>
        <strain evidence="3 4">Q85</strain>
    </source>
</reference>
<protein>
    <submittedName>
        <fullName evidence="3">HalOD1 output domain-containing protein</fullName>
    </submittedName>
</protein>
<dbReference type="AlphaFoldDB" id="A0ABD5YHL5"/>
<gene>
    <name evidence="3" type="ORF">ACFQMK_10085</name>
</gene>